<reference evidence="1" key="1">
    <citation type="submission" date="2017-05" db="UniProtKB">
        <authorList>
            <consortium name="EnsemblMetazoa"/>
        </authorList>
    </citation>
    <scope>IDENTIFICATION</scope>
</reference>
<organism evidence="1">
    <name type="scientific">Amphimedon queenslandica</name>
    <name type="common">Sponge</name>
    <dbReference type="NCBI Taxonomy" id="400682"/>
    <lineage>
        <taxon>Eukaryota</taxon>
        <taxon>Metazoa</taxon>
        <taxon>Porifera</taxon>
        <taxon>Demospongiae</taxon>
        <taxon>Heteroscleromorpha</taxon>
        <taxon>Haplosclerida</taxon>
        <taxon>Niphatidae</taxon>
        <taxon>Amphimedon</taxon>
    </lineage>
</organism>
<dbReference type="InParanoid" id="A0A1X7TGM5"/>
<sequence length="65" mass="7444">DEKTLTLRGNNSFILTPDKDNNTTPNFEIKDEDNTDFINDARIIGTQYCNLYWGCISCGRKLDLV</sequence>
<dbReference type="AlphaFoldDB" id="A0A1X7TGM5"/>
<name>A0A1X7TGM5_AMPQE</name>
<protein>
    <submittedName>
        <fullName evidence="1">Uncharacterized protein</fullName>
    </submittedName>
</protein>
<proteinExistence type="predicted"/>
<evidence type="ECO:0000313" key="1">
    <source>
        <dbReference type="EnsemblMetazoa" id="Aqu2.1.13862_001"/>
    </source>
</evidence>
<accession>A0A1X7TGM5</accession>
<dbReference type="EnsemblMetazoa" id="Aqu2.1.13862_001">
    <property type="protein sequence ID" value="Aqu2.1.13862_001"/>
    <property type="gene ID" value="Aqu2.1.13862"/>
</dbReference>